<keyword evidence="9" id="KW-0150">Chloroplast</keyword>
<evidence type="ECO:0000256" key="8">
    <source>
        <dbReference type="RuleBase" id="RU003629"/>
    </source>
</evidence>
<dbReference type="GO" id="GO:0006412">
    <property type="term" value="P:translation"/>
    <property type="evidence" value="ECO:0007669"/>
    <property type="project" value="UniProtKB-UniRule"/>
</dbReference>
<dbReference type="InterPro" id="IPR001971">
    <property type="entry name" value="Ribosomal_uS11"/>
</dbReference>
<dbReference type="PROSITE" id="PS00054">
    <property type="entry name" value="RIBOSOMAL_S11"/>
    <property type="match status" value="1"/>
</dbReference>
<evidence type="ECO:0000256" key="2">
    <source>
        <dbReference type="ARBA" id="ARBA00022730"/>
    </source>
</evidence>
<evidence type="ECO:0000256" key="5">
    <source>
        <dbReference type="ARBA" id="ARBA00023274"/>
    </source>
</evidence>
<accession>C0JWM8</accession>
<reference evidence="9" key="2">
    <citation type="journal article" date="2009" name="Mol. Biol. Evol.">
        <title>The chloroplast genomes of the green algae Pyramimonas, Monomastix, and Pycnococcus shed new light on the evolutionary history of prasinophytes and the origin of the secondary chloroplasts of euglenids.</title>
        <authorList>
            <person name="Turmel M."/>
            <person name="Gagnon M.C."/>
            <person name="O'Kelly C.J."/>
            <person name="Otis C."/>
            <person name="Lemieux C."/>
        </authorList>
    </citation>
    <scope>NUCLEOTIDE SEQUENCE</scope>
</reference>
<comment type="subcellular location">
    <subcellularLocation>
        <location evidence="7">Plastid</location>
        <location evidence="7">Chloroplast</location>
    </subcellularLocation>
</comment>
<dbReference type="EMBL" id="FJ493497">
    <property type="protein sequence ID" value="ACK36888.1"/>
    <property type="molecule type" value="Genomic_DNA"/>
</dbReference>
<dbReference type="InterPro" id="IPR018102">
    <property type="entry name" value="Ribosomal_uS11_CS"/>
</dbReference>
<keyword evidence="5 7" id="KW-0687">Ribonucleoprotein</keyword>
<proteinExistence type="inferred from homology"/>
<evidence type="ECO:0000256" key="3">
    <source>
        <dbReference type="ARBA" id="ARBA00022884"/>
    </source>
</evidence>
<dbReference type="GO" id="GO:0003735">
    <property type="term" value="F:structural constituent of ribosome"/>
    <property type="evidence" value="ECO:0007669"/>
    <property type="project" value="InterPro"/>
</dbReference>
<geneLocation type="chloroplast" evidence="9"/>
<evidence type="ECO:0000256" key="1">
    <source>
        <dbReference type="ARBA" id="ARBA00006194"/>
    </source>
</evidence>
<organism evidence="9">
    <name type="scientific">Monomastix sp. (strain OKE-1)</name>
    <dbReference type="NCBI Taxonomy" id="141716"/>
    <lineage>
        <taxon>Eukaryota</taxon>
        <taxon>Viridiplantae</taxon>
        <taxon>Chlorophyta</taxon>
        <taxon>Mamiellophyceae</taxon>
        <taxon>Monomastigales</taxon>
        <taxon>Monomastigaceae</taxon>
        <taxon>Monomastix</taxon>
    </lineage>
</organism>
<dbReference type="FunFam" id="3.30.420.80:FF:000001">
    <property type="entry name" value="30S ribosomal protein S11"/>
    <property type="match status" value="1"/>
</dbReference>
<keyword evidence="9" id="KW-0934">Plastid</keyword>
<dbReference type="GeneID" id="7441160"/>
<dbReference type="InterPro" id="IPR036967">
    <property type="entry name" value="Ribosomal_uS11_sf"/>
</dbReference>
<dbReference type="SUPFAM" id="SSF53137">
    <property type="entry name" value="Translational machinery components"/>
    <property type="match status" value="1"/>
</dbReference>
<dbReference type="GO" id="GO:0009507">
    <property type="term" value="C:chloroplast"/>
    <property type="evidence" value="ECO:0007669"/>
    <property type="project" value="UniProtKB-SubCell"/>
</dbReference>
<sequence length="125" mass="13298">MAKARKVLKKKVQTGIVHIRATFNNTLVTVTDPNGNVISWSSAGSCGFKGARKSTPFAAQEAATAAIRQSIEQGLRKVEVQVSGPGSGRETALRAIQAAGVGIRLIRDITPIPHNGCRAPKKRRV</sequence>
<dbReference type="PIRSF" id="PIRSF002131">
    <property type="entry name" value="Ribosomal_S11"/>
    <property type="match status" value="1"/>
</dbReference>
<dbReference type="NCBIfam" id="NF003698">
    <property type="entry name" value="PRK05309.1"/>
    <property type="match status" value="1"/>
</dbReference>
<dbReference type="Pfam" id="PF00411">
    <property type="entry name" value="Ribosomal_S11"/>
    <property type="match status" value="1"/>
</dbReference>
<keyword evidence="4 7" id="KW-0689">Ribosomal protein</keyword>
<comment type="similarity">
    <text evidence="1 7 8">Belongs to the universal ribosomal protein uS11 family.</text>
</comment>
<dbReference type="RefSeq" id="YP_002601033.1">
    <property type="nucleotide sequence ID" value="NC_012101.1"/>
</dbReference>
<keyword evidence="3 7" id="KW-0694">RNA-binding</keyword>
<dbReference type="AlphaFoldDB" id="C0JWM8"/>
<gene>
    <name evidence="7 9" type="primary">rps11</name>
</gene>
<comment type="subunit">
    <text evidence="7">Part of the 30S ribosomal subunit.</text>
</comment>
<evidence type="ECO:0000256" key="6">
    <source>
        <dbReference type="ARBA" id="ARBA00035260"/>
    </source>
</evidence>
<reference evidence="9" key="1">
    <citation type="journal article" date="2006" name="BMC Biol.">
        <title>The complete chloroplast DNA sequence of the green alga Oltmannsiellopsis viridis reveals a distinctive quadripartite architecture in the chloroplast genome of early diverging ulvophytes.</title>
        <authorList>
            <person name="Pombert J.F."/>
            <person name="Lemieux C."/>
            <person name="Turmel M."/>
        </authorList>
    </citation>
    <scope>NUCLEOTIDE SEQUENCE</scope>
</reference>
<dbReference type="GO" id="GO:0005840">
    <property type="term" value="C:ribosome"/>
    <property type="evidence" value="ECO:0007669"/>
    <property type="project" value="UniProtKB-KW"/>
</dbReference>
<evidence type="ECO:0000313" key="9">
    <source>
        <dbReference type="EMBL" id="ACK36888.1"/>
    </source>
</evidence>
<dbReference type="HAMAP" id="MF_01310">
    <property type="entry name" value="Ribosomal_uS11"/>
    <property type="match status" value="1"/>
</dbReference>
<evidence type="ECO:0000256" key="4">
    <source>
        <dbReference type="ARBA" id="ARBA00022980"/>
    </source>
</evidence>
<evidence type="ECO:0000256" key="7">
    <source>
        <dbReference type="HAMAP-Rule" id="MF_01310"/>
    </source>
</evidence>
<dbReference type="Gene3D" id="3.30.420.80">
    <property type="entry name" value="Ribosomal protein S11"/>
    <property type="match status" value="1"/>
</dbReference>
<protein>
    <recommendedName>
        <fullName evidence="6 7">Small ribosomal subunit protein uS11c</fullName>
    </recommendedName>
</protein>
<dbReference type="PANTHER" id="PTHR11759">
    <property type="entry name" value="40S RIBOSOMAL PROTEIN S14/30S RIBOSOMAL PROTEIN S11"/>
    <property type="match status" value="1"/>
</dbReference>
<dbReference type="NCBIfam" id="TIGR03632">
    <property type="entry name" value="uS11_bact"/>
    <property type="match status" value="1"/>
</dbReference>
<keyword evidence="2 7" id="KW-0699">rRNA-binding</keyword>
<dbReference type="InterPro" id="IPR019981">
    <property type="entry name" value="Ribosomal_uS11_bac-type"/>
</dbReference>
<dbReference type="GO" id="GO:1990904">
    <property type="term" value="C:ribonucleoprotein complex"/>
    <property type="evidence" value="ECO:0007669"/>
    <property type="project" value="UniProtKB-KW"/>
</dbReference>
<dbReference type="GO" id="GO:0019843">
    <property type="term" value="F:rRNA binding"/>
    <property type="evidence" value="ECO:0007669"/>
    <property type="project" value="UniProtKB-UniRule"/>
</dbReference>
<name>C0JWM8_MONSK</name>